<protein>
    <submittedName>
        <fullName evidence="1">Uncharacterized protein</fullName>
    </submittedName>
</protein>
<proteinExistence type="predicted"/>
<keyword evidence="2" id="KW-1185">Reference proteome</keyword>
<feature type="non-terminal residue" evidence="1">
    <location>
        <position position="89"/>
    </location>
</feature>
<evidence type="ECO:0000313" key="1">
    <source>
        <dbReference type="EMBL" id="KFM74659.1"/>
    </source>
</evidence>
<dbReference type="Proteomes" id="UP000054359">
    <property type="component" value="Unassembled WGS sequence"/>
</dbReference>
<evidence type="ECO:0000313" key="2">
    <source>
        <dbReference type="Proteomes" id="UP000054359"/>
    </source>
</evidence>
<organism evidence="1 2">
    <name type="scientific">Stegodyphus mimosarum</name>
    <name type="common">African social velvet spider</name>
    <dbReference type="NCBI Taxonomy" id="407821"/>
    <lineage>
        <taxon>Eukaryota</taxon>
        <taxon>Metazoa</taxon>
        <taxon>Ecdysozoa</taxon>
        <taxon>Arthropoda</taxon>
        <taxon>Chelicerata</taxon>
        <taxon>Arachnida</taxon>
        <taxon>Araneae</taxon>
        <taxon>Araneomorphae</taxon>
        <taxon>Entelegynae</taxon>
        <taxon>Eresoidea</taxon>
        <taxon>Eresidae</taxon>
        <taxon>Stegodyphus</taxon>
    </lineage>
</organism>
<gene>
    <name evidence="1" type="ORF">X975_14281</name>
</gene>
<sequence length="89" mass="10575">MNGKSSEIIEGYFNELVLELKDWREKEGLKFNIQKANAVFFPRAGKQIREPRLKYKKQRIKFGKEIKCFGVIVDDKLNFISHFNMVHKN</sequence>
<name>A0A087UBC0_STEMI</name>
<dbReference type="EMBL" id="KK119089">
    <property type="protein sequence ID" value="KFM74659.1"/>
    <property type="molecule type" value="Genomic_DNA"/>
</dbReference>
<accession>A0A087UBC0</accession>
<reference evidence="1 2" key="1">
    <citation type="submission" date="2013-11" db="EMBL/GenBank/DDBJ databases">
        <title>Genome sequencing of Stegodyphus mimosarum.</title>
        <authorList>
            <person name="Bechsgaard J."/>
        </authorList>
    </citation>
    <scope>NUCLEOTIDE SEQUENCE [LARGE SCALE GENOMIC DNA]</scope>
</reference>
<dbReference type="AlphaFoldDB" id="A0A087UBC0"/>